<reference evidence="2 3" key="1">
    <citation type="submission" date="2019-02" db="EMBL/GenBank/DDBJ databases">
        <title>Planctomycetal bacteria perform biofilm scaping via a novel small molecule.</title>
        <authorList>
            <person name="Jeske O."/>
            <person name="Boedeker C."/>
            <person name="Wiegand S."/>
            <person name="Breitling P."/>
            <person name="Kallscheuer N."/>
            <person name="Jogler M."/>
            <person name="Rohde M."/>
            <person name="Petersen J."/>
            <person name="Medema M.H."/>
            <person name="Surup F."/>
            <person name="Jogler C."/>
        </authorList>
    </citation>
    <scope>NUCLEOTIDE SEQUENCE [LARGE SCALE GENOMIC DNA]</scope>
    <source>
        <strain evidence="2 3">Mal15</strain>
    </source>
</reference>
<organism evidence="2 3">
    <name type="scientific">Stieleria maiorica</name>
    <dbReference type="NCBI Taxonomy" id="2795974"/>
    <lineage>
        <taxon>Bacteria</taxon>
        <taxon>Pseudomonadati</taxon>
        <taxon>Planctomycetota</taxon>
        <taxon>Planctomycetia</taxon>
        <taxon>Pirellulales</taxon>
        <taxon>Pirellulaceae</taxon>
        <taxon>Stieleria</taxon>
    </lineage>
</organism>
<dbReference type="GO" id="GO:0008876">
    <property type="term" value="F:quinoprotein glucose dehydrogenase activity"/>
    <property type="evidence" value="ECO:0007669"/>
    <property type="project" value="UniProtKB-EC"/>
</dbReference>
<dbReference type="Gene3D" id="2.120.10.30">
    <property type="entry name" value="TolB, C-terminal domain"/>
    <property type="match status" value="1"/>
</dbReference>
<evidence type="ECO:0000259" key="1">
    <source>
        <dbReference type="Pfam" id="PF07995"/>
    </source>
</evidence>
<dbReference type="InterPro" id="IPR011042">
    <property type="entry name" value="6-blade_b-propeller_TolB-like"/>
</dbReference>
<name>A0A5B9MI10_9BACT</name>
<dbReference type="KEGG" id="smam:Mal15_50180"/>
<dbReference type="EMBL" id="CP036264">
    <property type="protein sequence ID" value="QEG00942.1"/>
    <property type="molecule type" value="Genomic_DNA"/>
</dbReference>
<sequence>MSRHNRKPIRSPRQPQVRQLRCEPLERRELLAVLSGDGFIGPIQPSEYVAQEMIQSAPPSVSITDASVTEGHAGPTTLAFDVRLSAAAEETVTVNFQIANDTADALIVQRIASGLGAPLYVTHAPGEPNTLFVVEKTGAIKKLDLTDNTVSPTPFLVVEDLSTNSERGLLGLAFHPDYETNRRFFVNMTLPNGASLIREYTANANGETADPDSARPLLGFSQPYPNHNGGWIDFGPDGYLYIASGDGGSGNDPLDNAQDITNNLLGKILRIDVDGDDFPGDALRNYAIPPSNPFVARGGDDEIWAYGLRNPWRNSFDRETGDLLIADVGQSQREEINFQPATSGGGIDYGWRRREGTIDTPNVPGSKPLFAVDPIYDYQHGSGDREGNSVTGGYVYRGPLEELHGNYFFGDFSNNRIWSLRPNSPDPTTHDGTNYDDFTDWTDLLTPDVGRINSIASFGEDAAGNLFIVDIGGEIFRISEGADYKTTTHSVMILPGETSATLQVDVIGDRLPEPHETFEVSMTSSVGATIGNGQAQGRILNDDAPTVDDVQIGSGDRQRSIIDSLKITFDSTVQINDSASGAIELMNLDSQQSVTLVPSTAVQNGVTTLTLGIASGPSVESFLGTAISLADGRYRLTIDASHVTIGGVGLDGNGDQHGGDDFTFGTDPADKFFRFFGDSDGDRDVDGQDYGRFGLTFLRPSTDPAFNAIFDSDGDDDVDGQDYGRFGESFLRQLPM</sequence>
<keyword evidence="2" id="KW-0560">Oxidoreductase</keyword>
<dbReference type="InterPro" id="IPR038081">
    <property type="entry name" value="CalX-like_sf"/>
</dbReference>
<dbReference type="InterPro" id="IPR012938">
    <property type="entry name" value="Glc/Sorbosone_DH"/>
</dbReference>
<dbReference type="PROSITE" id="PS00018">
    <property type="entry name" value="EF_HAND_1"/>
    <property type="match status" value="1"/>
</dbReference>
<feature type="domain" description="Glucose/Sorbosone dehydrogenase" evidence="1">
    <location>
        <begin position="121"/>
        <end position="421"/>
    </location>
</feature>
<accession>A0A5B9MI10</accession>
<dbReference type="InterPro" id="IPR018247">
    <property type="entry name" value="EF_Hand_1_Ca_BS"/>
</dbReference>
<dbReference type="SUPFAM" id="SSF50952">
    <property type="entry name" value="Soluble quinoprotein glucose dehydrogenase"/>
    <property type="match status" value="1"/>
</dbReference>
<gene>
    <name evidence="2" type="primary">gdhB_1</name>
    <name evidence="2" type="ORF">Mal15_50180</name>
</gene>
<dbReference type="RefSeq" id="WP_147870097.1">
    <property type="nucleotide sequence ID" value="NZ_CP036264.1"/>
</dbReference>
<dbReference type="Proteomes" id="UP000321353">
    <property type="component" value="Chromosome"/>
</dbReference>
<dbReference type="PANTHER" id="PTHR19328">
    <property type="entry name" value="HEDGEHOG-INTERACTING PROTEIN"/>
    <property type="match status" value="1"/>
</dbReference>
<dbReference type="SUPFAM" id="SSF141072">
    <property type="entry name" value="CalX-like"/>
    <property type="match status" value="1"/>
</dbReference>
<keyword evidence="3" id="KW-1185">Reference proteome</keyword>
<dbReference type="AlphaFoldDB" id="A0A5B9MI10"/>
<dbReference type="InterPro" id="IPR011041">
    <property type="entry name" value="Quinoprot_gluc/sorb_DH_b-prop"/>
</dbReference>
<dbReference type="Pfam" id="PF07995">
    <property type="entry name" value="GSDH"/>
    <property type="match status" value="1"/>
</dbReference>
<dbReference type="Gene3D" id="2.60.40.2030">
    <property type="match status" value="1"/>
</dbReference>
<evidence type="ECO:0000313" key="2">
    <source>
        <dbReference type="EMBL" id="QEG00942.1"/>
    </source>
</evidence>
<protein>
    <submittedName>
        <fullName evidence="2">Quinoprotein glucose dehydrogenase B</fullName>
        <ecNumber evidence="2">1.1.5.2</ecNumber>
    </submittedName>
</protein>
<evidence type="ECO:0000313" key="3">
    <source>
        <dbReference type="Proteomes" id="UP000321353"/>
    </source>
</evidence>
<dbReference type="PANTHER" id="PTHR19328:SF75">
    <property type="entry name" value="ALDOSE SUGAR DEHYDROGENASE YLII"/>
    <property type="match status" value="1"/>
</dbReference>
<dbReference type="EC" id="1.1.5.2" evidence="2"/>
<proteinExistence type="predicted"/>